<keyword evidence="6 8" id="KW-0627">Porphyrin biosynthesis</keyword>
<organism evidence="17 18">
    <name type="scientific">Furfurilactobacillus siliginis</name>
    <dbReference type="NCBI Taxonomy" id="348151"/>
    <lineage>
        <taxon>Bacteria</taxon>
        <taxon>Bacillati</taxon>
        <taxon>Bacillota</taxon>
        <taxon>Bacilli</taxon>
        <taxon>Lactobacillales</taxon>
        <taxon>Lactobacillaceae</taxon>
        <taxon>Furfurilactobacillus</taxon>
    </lineage>
</organism>
<feature type="binding site" evidence="8 11">
    <location>
        <begin position="189"/>
        <end position="194"/>
    </location>
    <ligand>
        <name>NADP(+)</name>
        <dbReference type="ChEBI" id="CHEBI:58349"/>
    </ligand>
</feature>
<comment type="domain">
    <text evidence="8">Possesses an unusual extended V-shaped dimeric structure with each monomer consisting of three distinct domains arranged along a curved 'spinal' alpha-helix. The N-terminal catalytic domain specifically recognizes the glutamate moiety of the substrate. The second domain is the NADPH-binding domain, and the third C-terminal domain is responsible for dimerization.</text>
</comment>
<evidence type="ECO:0000256" key="2">
    <source>
        <dbReference type="ARBA" id="ARBA00005916"/>
    </source>
</evidence>
<dbReference type="SUPFAM" id="SSF69742">
    <property type="entry name" value="Glutamyl tRNA-reductase catalytic, N-terminal domain"/>
    <property type="match status" value="1"/>
</dbReference>
<dbReference type="Pfam" id="PF05201">
    <property type="entry name" value="GlutR_N"/>
    <property type="match status" value="1"/>
</dbReference>
<dbReference type="InterPro" id="IPR000343">
    <property type="entry name" value="4pyrrol_synth_GluRdtase"/>
</dbReference>
<comment type="miscellaneous">
    <text evidence="8">During catalysis, the active site Cys acts as a nucleophile attacking the alpha-carbonyl group of tRNA-bound glutamate with the formation of a thioester intermediate between enzyme and glutamate, and the concomitant release of tRNA(Glu). The thioester intermediate is finally reduced by direct hydride transfer from NADPH, to form the product GSA.</text>
</comment>
<dbReference type="Pfam" id="PF00745">
    <property type="entry name" value="GlutR_dimer"/>
    <property type="match status" value="1"/>
</dbReference>
<dbReference type="PANTHER" id="PTHR43013">
    <property type="entry name" value="GLUTAMYL-TRNA REDUCTASE"/>
    <property type="match status" value="1"/>
</dbReference>
<dbReference type="FunFam" id="3.30.460.30:FF:000001">
    <property type="entry name" value="Glutamyl-tRNA reductase"/>
    <property type="match status" value="1"/>
</dbReference>
<evidence type="ECO:0000256" key="6">
    <source>
        <dbReference type="ARBA" id="ARBA00023244"/>
    </source>
</evidence>
<dbReference type="HAMAP" id="MF_00087">
    <property type="entry name" value="Glu_tRNA_reductase"/>
    <property type="match status" value="1"/>
</dbReference>
<feature type="domain" description="Glutamyl-tRNA reductase N-terminal" evidence="16">
    <location>
        <begin position="7"/>
        <end position="155"/>
    </location>
</feature>
<dbReference type="GO" id="GO:0019353">
    <property type="term" value="P:protoporphyrinogen IX biosynthetic process from glutamate"/>
    <property type="evidence" value="ECO:0007669"/>
    <property type="project" value="TreeGrafter"/>
</dbReference>
<dbReference type="InterPro" id="IPR036343">
    <property type="entry name" value="GluRdtase_N_sf"/>
</dbReference>
<feature type="binding site" evidence="8 10">
    <location>
        <begin position="114"/>
        <end position="116"/>
    </location>
    <ligand>
        <name>substrate</name>
    </ligand>
</feature>
<feature type="domain" description="Tetrapyrrole biosynthesis glutamyl-tRNA reductase dimerisation" evidence="14">
    <location>
        <begin position="314"/>
        <end position="411"/>
    </location>
</feature>
<gene>
    <name evidence="8 17" type="primary">hemA</name>
    <name evidence="17" type="ORF">LSI01_01860</name>
</gene>
<evidence type="ECO:0000259" key="14">
    <source>
        <dbReference type="Pfam" id="PF00745"/>
    </source>
</evidence>
<evidence type="ECO:0000313" key="18">
    <source>
        <dbReference type="Proteomes" id="UP000321429"/>
    </source>
</evidence>
<dbReference type="AlphaFoldDB" id="A0A510VSC2"/>
<evidence type="ECO:0000256" key="13">
    <source>
        <dbReference type="RuleBase" id="RU000584"/>
    </source>
</evidence>
<evidence type="ECO:0000256" key="9">
    <source>
        <dbReference type="PIRSR" id="PIRSR000445-1"/>
    </source>
</evidence>
<dbReference type="Pfam" id="PF01488">
    <property type="entry name" value="Shikimate_DH"/>
    <property type="match status" value="1"/>
</dbReference>
<keyword evidence="5 8" id="KW-0560">Oxidoreductase</keyword>
<name>A0A510VSC2_9LACO</name>
<evidence type="ECO:0000256" key="5">
    <source>
        <dbReference type="ARBA" id="ARBA00023002"/>
    </source>
</evidence>
<dbReference type="NCBIfam" id="TIGR01035">
    <property type="entry name" value="hemA"/>
    <property type="match status" value="1"/>
</dbReference>
<evidence type="ECO:0000256" key="11">
    <source>
        <dbReference type="PIRSR" id="PIRSR000445-3"/>
    </source>
</evidence>
<evidence type="ECO:0000256" key="8">
    <source>
        <dbReference type="HAMAP-Rule" id="MF_00087"/>
    </source>
</evidence>
<dbReference type="EMBL" id="BJUD01000002">
    <property type="protein sequence ID" value="GEK27875.1"/>
    <property type="molecule type" value="Genomic_DNA"/>
</dbReference>
<dbReference type="GO" id="GO:0008883">
    <property type="term" value="F:glutamyl-tRNA reductase activity"/>
    <property type="evidence" value="ECO:0007669"/>
    <property type="project" value="UniProtKB-UniRule"/>
</dbReference>
<dbReference type="OrthoDB" id="110209at2"/>
<dbReference type="PROSITE" id="PS00747">
    <property type="entry name" value="GLUTR"/>
    <property type="match status" value="1"/>
</dbReference>
<dbReference type="PANTHER" id="PTHR43013:SF1">
    <property type="entry name" value="GLUTAMYL-TRNA REDUCTASE"/>
    <property type="match status" value="1"/>
</dbReference>
<feature type="domain" description="Quinate/shikimate 5-dehydrogenase/glutamyl-tRNA reductase" evidence="15">
    <location>
        <begin position="176"/>
        <end position="299"/>
    </location>
</feature>
<proteinExistence type="inferred from homology"/>
<dbReference type="InterPro" id="IPR015896">
    <property type="entry name" value="4pyrrol_synth_GluRdtase_dimer"/>
</dbReference>
<feature type="active site" description="Nucleophile" evidence="8 9">
    <location>
        <position position="50"/>
    </location>
</feature>
<feature type="binding site" evidence="8 10">
    <location>
        <position position="109"/>
    </location>
    <ligand>
        <name>substrate</name>
    </ligand>
</feature>
<accession>A0A510VSC2</accession>
<evidence type="ECO:0000256" key="7">
    <source>
        <dbReference type="ARBA" id="ARBA00047464"/>
    </source>
</evidence>
<comment type="function">
    <text evidence="8">Catalyzes the NADPH-dependent reduction of glutamyl-tRNA(Glu) to glutamate 1-semialdehyde (GSA).</text>
</comment>
<evidence type="ECO:0000256" key="12">
    <source>
        <dbReference type="PIRSR" id="PIRSR000445-4"/>
    </source>
</evidence>
<feature type="binding site" evidence="8 10">
    <location>
        <begin position="49"/>
        <end position="52"/>
    </location>
    <ligand>
        <name>substrate</name>
    </ligand>
</feature>
<dbReference type="InterPro" id="IPR018214">
    <property type="entry name" value="GluRdtase_CS"/>
</dbReference>
<evidence type="ECO:0000256" key="3">
    <source>
        <dbReference type="ARBA" id="ARBA00012970"/>
    </source>
</evidence>
<dbReference type="PIRSF" id="PIRSF000445">
    <property type="entry name" value="4pyrrol_synth_GluRdtase"/>
    <property type="match status" value="1"/>
</dbReference>
<dbReference type="GO" id="GO:0050661">
    <property type="term" value="F:NADP binding"/>
    <property type="evidence" value="ECO:0007669"/>
    <property type="project" value="InterPro"/>
</dbReference>
<dbReference type="InterPro" id="IPR036291">
    <property type="entry name" value="NAD(P)-bd_dom_sf"/>
</dbReference>
<comment type="caution">
    <text evidence="17">The sequence shown here is derived from an EMBL/GenBank/DDBJ whole genome shotgun (WGS) entry which is preliminary data.</text>
</comment>
<keyword evidence="4 8" id="KW-0521">NADP</keyword>
<comment type="subunit">
    <text evidence="8">Homodimer.</text>
</comment>
<evidence type="ECO:0000313" key="17">
    <source>
        <dbReference type="EMBL" id="GEK27875.1"/>
    </source>
</evidence>
<dbReference type="InterPro" id="IPR015895">
    <property type="entry name" value="4pyrrol_synth_GluRdtase_N"/>
</dbReference>
<dbReference type="Gene3D" id="3.40.50.720">
    <property type="entry name" value="NAD(P)-binding Rossmann-like Domain"/>
    <property type="match status" value="1"/>
</dbReference>
<comment type="similarity">
    <text evidence="2 8 13">Belongs to the glutamyl-tRNA reductase family.</text>
</comment>
<evidence type="ECO:0000259" key="15">
    <source>
        <dbReference type="Pfam" id="PF01488"/>
    </source>
</evidence>
<evidence type="ECO:0000256" key="1">
    <source>
        <dbReference type="ARBA" id="ARBA00005059"/>
    </source>
</evidence>
<protein>
    <recommendedName>
        <fullName evidence="3 8">Glutamyl-tRNA reductase</fullName>
        <shortName evidence="8">GluTR</shortName>
        <ecNumber evidence="3 8">1.2.1.70</ecNumber>
    </recommendedName>
</protein>
<sequence length="424" mass="47276">MYIMYASLNYHELPVQERAVFALDKESTAQADLALKQEKSVLEDVILSTCNRTEIYAVVDQLHTGKYYLKRFLANQFGYDLEKIEEIVEIGSGEEATTHLLRVTTGLDSMIVGEPQILGQMKNAFAIAQEQGTSGLIFNELFKEALTFAKRMHTKHRVSELSQSSAQAGLHQIKVHLGTMKGHSLLVLGVGSIGQQVIKNASTMGFDRIIIANRTFSRAAELAKELGGVVEARQWDEMDNLLTQVDAVVTAVSSSVPIINELNSNKLQVLIDLGVPQNVSLKCVRSLQAYYNIDDLSNVVSQNNQIKKQMIVQMESAVPEAVQDFEEWQRALPVVPIIRELRGTSLSIESNAYESLLNKLPQLDEHERKVISKHMKSIVNQMIKGPIVQIKDASGQPGSDEHLAFFCRIFGFSEDSYQGVTHEK</sequence>
<dbReference type="Gene3D" id="3.30.460.30">
    <property type="entry name" value="Glutamyl-tRNA reductase, N-terminal domain"/>
    <property type="match status" value="1"/>
</dbReference>
<comment type="catalytic activity">
    <reaction evidence="7 8 13">
        <text>(S)-4-amino-5-oxopentanoate + tRNA(Glu) + NADP(+) = L-glutamyl-tRNA(Glu) + NADPH + H(+)</text>
        <dbReference type="Rhea" id="RHEA:12344"/>
        <dbReference type="Rhea" id="RHEA-COMP:9663"/>
        <dbReference type="Rhea" id="RHEA-COMP:9680"/>
        <dbReference type="ChEBI" id="CHEBI:15378"/>
        <dbReference type="ChEBI" id="CHEBI:57501"/>
        <dbReference type="ChEBI" id="CHEBI:57783"/>
        <dbReference type="ChEBI" id="CHEBI:58349"/>
        <dbReference type="ChEBI" id="CHEBI:78442"/>
        <dbReference type="ChEBI" id="CHEBI:78520"/>
        <dbReference type="EC" id="1.2.1.70"/>
    </reaction>
</comment>
<evidence type="ECO:0000256" key="4">
    <source>
        <dbReference type="ARBA" id="ARBA00022857"/>
    </source>
</evidence>
<comment type="pathway">
    <text evidence="1 8 13">Porphyrin-containing compound metabolism; protoporphyrin-IX biosynthesis; 5-aminolevulinate from L-glutamyl-tRNA(Glu): step 1/2.</text>
</comment>
<evidence type="ECO:0000259" key="16">
    <source>
        <dbReference type="Pfam" id="PF05201"/>
    </source>
</evidence>
<reference evidence="17 18" key="1">
    <citation type="submission" date="2019-07" db="EMBL/GenBank/DDBJ databases">
        <title>Whole genome shotgun sequence of Lactobacillus siliginis NBRC 101315.</title>
        <authorList>
            <person name="Hosoyama A."/>
            <person name="Uohara A."/>
            <person name="Ohji S."/>
            <person name="Ichikawa N."/>
        </authorList>
    </citation>
    <scope>NUCLEOTIDE SEQUENCE [LARGE SCALE GENOMIC DNA]</scope>
    <source>
        <strain evidence="17 18">NBRC 101315</strain>
    </source>
</reference>
<dbReference type="InterPro" id="IPR036453">
    <property type="entry name" value="GluRdtase_dimer_dom_sf"/>
</dbReference>
<feature type="site" description="Important for activity" evidence="8 12">
    <location>
        <position position="99"/>
    </location>
</feature>
<evidence type="ECO:0000256" key="10">
    <source>
        <dbReference type="PIRSR" id="PIRSR000445-2"/>
    </source>
</evidence>
<dbReference type="InterPro" id="IPR006151">
    <property type="entry name" value="Shikm_DH/Glu-tRNA_Rdtase"/>
</dbReference>
<dbReference type="SUPFAM" id="SSF69075">
    <property type="entry name" value="Glutamyl tRNA-reductase dimerization domain"/>
    <property type="match status" value="1"/>
</dbReference>
<dbReference type="EC" id="1.2.1.70" evidence="3 8"/>
<dbReference type="Proteomes" id="UP000321429">
    <property type="component" value="Unassembled WGS sequence"/>
</dbReference>
<feature type="binding site" evidence="8 10">
    <location>
        <position position="120"/>
    </location>
    <ligand>
        <name>substrate</name>
    </ligand>
</feature>
<dbReference type="UniPathway" id="UPA00251">
    <property type="reaction ID" value="UER00316"/>
</dbReference>
<dbReference type="SUPFAM" id="SSF51735">
    <property type="entry name" value="NAD(P)-binding Rossmann-fold domains"/>
    <property type="match status" value="1"/>
</dbReference>